<evidence type="ECO:0000313" key="1">
    <source>
        <dbReference type="EMBL" id="KAK0301565.1"/>
    </source>
</evidence>
<accession>A0AAN6J3I5</accession>
<comment type="caution">
    <text evidence="1">The sequence shown here is derived from an EMBL/GenBank/DDBJ whole genome shotgun (WGS) entry which is preliminary data.</text>
</comment>
<feature type="non-terminal residue" evidence="1">
    <location>
        <position position="147"/>
    </location>
</feature>
<dbReference type="Proteomes" id="UP001168146">
    <property type="component" value="Unassembled WGS sequence"/>
</dbReference>
<organism evidence="1 2">
    <name type="scientific">Friedmanniomyces endolithicus</name>
    <dbReference type="NCBI Taxonomy" id="329885"/>
    <lineage>
        <taxon>Eukaryota</taxon>
        <taxon>Fungi</taxon>
        <taxon>Dikarya</taxon>
        <taxon>Ascomycota</taxon>
        <taxon>Pezizomycotina</taxon>
        <taxon>Dothideomycetes</taxon>
        <taxon>Dothideomycetidae</taxon>
        <taxon>Mycosphaerellales</taxon>
        <taxon>Teratosphaeriaceae</taxon>
        <taxon>Friedmanniomyces</taxon>
    </lineage>
</organism>
<gene>
    <name evidence="1" type="ORF">LTR82_018246</name>
</gene>
<proteinExistence type="predicted"/>
<feature type="non-terminal residue" evidence="1">
    <location>
        <position position="1"/>
    </location>
</feature>
<name>A0AAN6J3I5_9PEZI</name>
<protein>
    <submittedName>
        <fullName evidence="1">Uncharacterized protein</fullName>
    </submittedName>
</protein>
<evidence type="ECO:0000313" key="2">
    <source>
        <dbReference type="Proteomes" id="UP001168146"/>
    </source>
</evidence>
<reference evidence="1" key="1">
    <citation type="submission" date="2021-12" db="EMBL/GenBank/DDBJ databases">
        <title>Black yeast isolated from Biological Soil Crust.</title>
        <authorList>
            <person name="Kurbessoian T."/>
        </authorList>
    </citation>
    <scope>NUCLEOTIDE SEQUENCE</scope>
    <source>
        <strain evidence="1">CCFEE 5208</strain>
    </source>
</reference>
<sequence length="147" mass="16318">TTARDNHRTSNWCSLSKWRTSSGNSLLKTWSISASHSKVAGRTELHPNSAGILTGTRSMPRELLHGCGARSLAKHNYTRFSTPCKATLCKATPCKATLCKATLCKATPCKATPCKALPFRYSTDHLTQCRLIFYMGLGRYSTCCRWR</sequence>
<dbReference type="AlphaFoldDB" id="A0AAN6J3I5"/>
<dbReference type="EMBL" id="JASUXU010000378">
    <property type="protein sequence ID" value="KAK0301565.1"/>
    <property type="molecule type" value="Genomic_DNA"/>
</dbReference>